<proteinExistence type="predicted"/>
<feature type="non-terminal residue" evidence="2">
    <location>
        <position position="1"/>
    </location>
</feature>
<name>A0A6A5YKK2_9PLEO</name>
<keyword evidence="3" id="KW-1185">Reference proteome</keyword>
<dbReference type="SUPFAM" id="SSF51197">
    <property type="entry name" value="Clavaminate synthase-like"/>
    <property type="match status" value="1"/>
</dbReference>
<accession>A0A6A5YKK2</accession>
<evidence type="ECO:0000313" key="3">
    <source>
        <dbReference type="Proteomes" id="UP000799770"/>
    </source>
</evidence>
<dbReference type="AlphaFoldDB" id="A0A6A5YKK2"/>
<evidence type="ECO:0000313" key="2">
    <source>
        <dbReference type="EMBL" id="KAF2107779.1"/>
    </source>
</evidence>
<organism evidence="2 3">
    <name type="scientific">Lophiotrema nucula</name>
    <dbReference type="NCBI Taxonomy" id="690887"/>
    <lineage>
        <taxon>Eukaryota</taxon>
        <taxon>Fungi</taxon>
        <taxon>Dikarya</taxon>
        <taxon>Ascomycota</taxon>
        <taxon>Pezizomycotina</taxon>
        <taxon>Dothideomycetes</taxon>
        <taxon>Pleosporomycetidae</taxon>
        <taxon>Pleosporales</taxon>
        <taxon>Lophiotremataceae</taxon>
        <taxon>Lophiotrema</taxon>
    </lineage>
</organism>
<gene>
    <name evidence="2" type="ORF">BDV96DRAFT_505799</name>
</gene>
<dbReference type="EMBL" id="ML977352">
    <property type="protein sequence ID" value="KAF2107779.1"/>
    <property type="molecule type" value="Genomic_DNA"/>
</dbReference>
<dbReference type="Gene3D" id="2.60.120.590">
    <property type="entry name" value="Alpha-ketoglutarate-dependent dioxygenase AlkB-like"/>
    <property type="match status" value="1"/>
</dbReference>
<dbReference type="GO" id="GO:0006307">
    <property type="term" value="P:DNA alkylation repair"/>
    <property type="evidence" value="ECO:0007669"/>
    <property type="project" value="TreeGrafter"/>
</dbReference>
<reference evidence="2" key="1">
    <citation type="journal article" date="2020" name="Stud. Mycol.">
        <title>101 Dothideomycetes genomes: a test case for predicting lifestyles and emergence of pathogens.</title>
        <authorList>
            <person name="Haridas S."/>
            <person name="Albert R."/>
            <person name="Binder M."/>
            <person name="Bloem J."/>
            <person name="Labutti K."/>
            <person name="Salamov A."/>
            <person name="Andreopoulos B."/>
            <person name="Baker S."/>
            <person name="Barry K."/>
            <person name="Bills G."/>
            <person name="Bluhm B."/>
            <person name="Cannon C."/>
            <person name="Castanera R."/>
            <person name="Culley D."/>
            <person name="Daum C."/>
            <person name="Ezra D."/>
            <person name="Gonzalez J."/>
            <person name="Henrissat B."/>
            <person name="Kuo A."/>
            <person name="Liang C."/>
            <person name="Lipzen A."/>
            <person name="Lutzoni F."/>
            <person name="Magnuson J."/>
            <person name="Mondo S."/>
            <person name="Nolan M."/>
            <person name="Ohm R."/>
            <person name="Pangilinan J."/>
            <person name="Park H.-J."/>
            <person name="Ramirez L."/>
            <person name="Alfaro M."/>
            <person name="Sun H."/>
            <person name="Tritt A."/>
            <person name="Yoshinaga Y."/>
            <person name="Zwiers L.-H."/>
            <person name="Turgeon B."/>
            <person name="Goodwin S."/>
            <person name="Spatafora J."/>
            <person name="Crous P."/>
            <person name="Grigoriev I."/>
        </authorList>
    </citation>
    <scope>NUCLEOTIDE SEQUENCE</scope>
    <source>
        <strain evidence="2">CBS 627.86</strain>
    </source>
</reference>
<dbReference type="InterPro" id="IPR037151">
    <property type="entry name" value="AlkB-like_sf"/>
</dbReference>
<feature type="domain" description="Alpha-ketoglutarate-dependent dioxygenase AlkB-like" evidence="1">
    <location>
        <begin position="461"/>
        <end position="615"/>
    </location>
</feature>
<dbReference type="InterPro" id="IPR032852">
    <property type="entry name" value="ALKBH2"/>
</dbReference>
<evidence type="ECO:0000259" key="1">
    <source>
        <dbReference type="Pfam" id="PF13532"/>
    </source>
</evidence>
<dbReference type="Pfam" id="PF13532">
    <property type="entry name" value="2OG-FeII_Oxy_2"/>
    <property type="match status" value="1"/>
</dbReference>
<dbReference type="GO" id="GO:0035516">
    <property type="term" value="F:broad specificity oxidative DNA demethylase activity"/>
    <property type="evidence" value="ECO:0007669"/>
    <property type="project" value="TreeGrafter"/>
</dbReference>
<dbReference type="OrthoDB" id="2163491at2759"/>
<protein>
    <recommendedName>
        <fullName evidence="1">Alpha-ketoglutarate-dependent dioxygenase AlkB-like domain-containing protein</fullName>
    </recommendedName>
</protein>
<dbReference type="PANTHER" id="PTHR31573:SF4">
    <property type="entry name" value="FE2OG DIOXYGENASE DOMAIN-CONTAINING PROTEIN"/>
    <property type="match status" value="1"/>
</dbReference>
<sequence>ELEELHALAKRLVTPNASSVVESRPEASGKPEVWAEGRQELCETLHYFRSYHGGSYTTGGFAKGFMFDKSAHRRDYMDSTVVISRAGGGLVQDKEAGQHVMSKDQRESSTVASLRNNMRYYNPVVIITGEDNPCMPSKVPSPYCVLDYFKPTHIWWEKTNGKKLLRYRFEKLDPKTSSWWKPRDVEGPVQLGELPPPITQECSSCKVESQQVYLNGWMCLQPTCDEFWKLPDCDAEPPEDRLLYDPRFLKQRTVWPNDEHSYSLKSNIVELSGHAIVGEDRSLACWLGMVCPDCGRCNLRLSWFGWECFNPTCSFKKTPPVTFIPAKALRDPYFPLTAEYSISRDLHMPLVHLSVSFAHNYRINTYTIPGISGFIAHMIANKTVVEEPHGPDDMFEELQRVDIGLRRRSLGTGMMKGESYTRHFTVNYGMPYKFIAATASLPFDGAARAITDTRSRLNWASRVMVKEQHVQFNEVLALGYFEQQKINYHDDGEFGLGPTIATLSLGAPGTMRIRMKARHYNGVSNAGVYDDSPPLPGGIAYTQRLALVDELSKLKASDPKSYRARLKEVPKQLGLTANGKAKDAITLTLGHGDIAIMHGAGIQRYYEHAVEHAGKLRFALTCRYIDAGSLGEGDRPGYVVAPDGGTYDGARLKTAGI</sequence>
<dbReference type="PANTHER" id="PTHR31573">
    <property type="entry name" value="ALPHA-KETOGLUTARATE-DEPENDENT DIOXYGENASE ALKB HOMOLOG 2"/>
    <property type="match status" value="1"/>
</dbReference>
<dbReference type="GO" id="GO:0051747">
    <property type="term" value="F:cytosine C-5 DNA demethylase activity"/>
    <property type="evidence" value="ECO:0007669"/>
    <property type="project" value="TreeGrafter"/>
</dbReference>
<dbReference type="GO" id="GO:0008198">
    <property type="term" value="F:ferrous iron binding"/>
    <property type="evidence" value="ECO:0007669"/>
    <property type="project" value="TreeGrafter"/>
</dbReference>
<dbReference type="Proteomes" id="UP000799770">
    <property type="component" value="Unassembled WGS sequence"/>
</dbReference>
<dbReference type="InterPro" id="IPR027450">
    <property type="entry name" value="AlkB-like"/>
</dbReference>